<dbReference type="InterPro" id="IPR005886">
    <property type="entry name" value="UDP_G4E"/>
</dbReference>
<sequence length="340" mass="37613">MLIKKILVTGGAGFIGSHTCVELLNQGYDLVVVDNLLHSNPKSLKVIEELTGKSLRFYQTDIRDEKQLSTIFEDEKIDAVIHFAGLKVVNESSSVPLDYYDNNVSGTVTLLQVMKAFDCKNLIFSSSASVYGNDAPVPVPEGSPRSSLTPYGRTKLMIEDVLTDLAASDEDWNIVILRYFNPVGAHPSGNLGEDPKGKPNNLMPYVTQVALGKLDKVQVFGDQYDTKDGTGVRDYIHVVDLARGHVAAIQKLKPQSGLSVYNLGTGKGSSVLEVIYQMEQVVGHPISHEIVDRRPGDIAVSYADVTKAKRELNWQAEYDLKRMCEDAWRWQTKHPNGFAE</sequence>
<feature type="domain" description="NAD-dependent epimerase/dehydratase" evidence="11">
    <location>
        <begin position="6"/>
        <end position="264"/>
    </location>
</feature>
<organism evidence="12 13">
    <name type="scientific">Streptococcus ratti</name>
    <dbReference type="NCBI Taxonomy" id="1341"/>
    <lineage>
        <taxon>Bacteria</taxon>
        <taxon>Bacillati</taxon>
        <taxon>Bacillota</taxon>
        <taxon>Bacilli</taxon>
        <taxon>Lactobacillales</taxon>
        <taxon>Streptococcaceae</taxon>
        <taxon>Streptococcus</taxon>
    </lineage>
</organism>
<comment type="subunit">
    <text evidence="10">Homodimer.</text>
</comment>
<accession>A0A7X9LC38</accession>
<evidence type="ECO:0000256" key="10">
    <source>
        <dbReference type="RuleBase" id="RU366046"/>
    </source>
</evidence>
<dbReference type="Gene3D" id="3.40.50.720">
    <property type="entry name" value="NAD(P)-binding Rossmann-like Domain"/>
    <property type="match status" value="1"/>
</dbReference>
<dbReference type="GO" id="GO:0005829">
    <property type="term" value="C:cytosol"/>
    <property type="evidence" value="ECO:0007669"/>
    <property type="project" value="TreeGrafter"/>
</dbReference>
<keyword evidence="8" id="KW-0299">Galactose metabolism</keyword>
<evidence type="ECO:0000256" key="4">
    <source>
        <dbReference type="ARBA" id="ARBA00007637"/>
    </source>
</evidence>
<dbReference type="Proteomes" id="UP000532121">
    <property type="component" value="Unassembled WGS sequence"/>
</dbReference>
<proteinExistence type="inferred from homology"/>
<dbReference type="Gene3D" id="3.90.25.10">
    <property type="entry name" value="UDP-galactose 4-epimerase, domain 1"/>
    <property type="match status" value="1"/>
</dbReference>
<comment type="caution">
    <text evidence="12">The sequence shown here is derived from an EMBL/GenBank/DDBJ whole genome shotgun (WGS) entry which is preliminary data.</text>
</comment>
<reference evidence="12 13" key="1">
    <citation type="submission" date="2020-04" db="EMBL/GenBank/DDBJ databases">
        <title>MicrobeNet Type strains.</title>
        <authorList>
            <person name="Nicholson A.C."/>
        </authorList>
    </citation>
    <scope>NUCLEOTIDE SEQUENCE [LARGE SCALE GENOMIC DNA]</scope>
    <source>
        <strain evidence="12 13">DSM 22768</strain>
    </source>
</reference>
<keyword evidence="9 10" id="KW-0413">Isomerase</keyword>
<dbReference type="InterPro" id="IPR036291">
    <property type="entry name" value="NAD(P)-bd_dom_sf"/>
</dbReference>
<comment type="similarity">
    <text evidence="4 10">Belongs to the NAD(P)-dependent epimerase/dehydratase family.</text>
</comment>
<dbReference type="InterPro" id="IPR001509">
    <property type="entry name" value="Epimerase_deHydtase"/>
</dbReference>
<dbReference type="GO" id="GO:0006012">
    <property type="term" value="P:galactose metabolic process"/>
    <property type="evidence" value="ECO:0007669"/>
    <property type="project" value="UniProtKB-UniPathway"/>
</dbReference>
<protein>
    <recommendedName>
        <fullName evidence="6 10">UDP-glucose 4-epimerase</fullName>
        <ecNumber evidence="5 10">5.1.3.2</ecNumber>
    </recommendedName>
</protein>
<dbReference type="EMBL" id="JABASA010000003">
    <property type="protein sequence ID" value="NMD48453.1"/>
    <property type="molecule type" value="Genomic_DNA"/>
</dbReference>
<evidence type="ECO:0000259" key="11">
    <source>
        <dbReference type="Pfam" id="PF01370"/>
    </source>
</evidence>
<evidence type="ECO:0000313" key="13">
    <source>
        <dbReference type="Proteomes" id="UP000532121"/>
    </source>
</evidence>
<dbReference type="CDD" id="cd05247">
    <property type="entry name" value="UDP_G4E_1_SDR_e"/>
    <property type="match status" value="1"/>
</dbReference>
<keyword evidence="10" id="KW-0119">Carbohydrate metabolism</keyword>
<name>A0A7X9LC38_STRRT</name>
<evidence type="ECO:0000256" key="1">
    <source>
        <dbReference type="ARBA" id="ARBA00000083"/>
    </source>
</evidence>
<comment type="catalytic activity">
    <reaction evidence="1 10">
        <text>UDP-alpha-D-glucose = UDP-alpha-D-galactose</text>
        <dbReference type="Rhea" id="RHEA:22168"/>
        <dbReference type="ChEBI" id="CHEBI:58885"/>
        <dbReference type="ChEBI" id="CHEBI:66914"/>
        <dbReference type="EC" id="5.1.3.2"/>
    </reaction>
</comment>
<dbReference type="NCBIfam" id="TIGR01179">
    <property type="entry name" value="galE"/>
    <property type="match status" value="1"/>
</dbReference>
<dbReference type="SUPFAM" id="SSF51735">
    <property type="entry name" value="NAD(P)-binding Rossmann-fold domains"/>
    <property type="match status" value="1"/>
</dbReference>
<keyword evidence="7 10" id="KW-0520">NAD</keyword>
<evidence type="ECO:0000256" key="3">
    <source>
        <dbReference type="ARBA" id="ARBA00004947"/>
    </source>
</evidence>
<comment type="pathway">
    <text evidence="3 10">Carbohydrate metabolism; galactose metabolism.</text>
</comment>
<dbReference type="PRINTS" id="PR01713">
    <property type="entry name" value="NUCEPIMERASE"/>
</dbReference>
<dbReference type="GO" id="GO:0003978">
    <property type="term" value="F:UDP-glucose 4-epimerase activity"/>
    <property type="evidence" value="ECO:0007669"/>
    <property type="project" value="UniProtKB-UniRule"/>
</dbReference>
<evidence type="ECO:0000256" key="2">
    <source>
        <dbReference type="ARBA" id="ARBA00001911"/>
    </source>
</evidence>
<comment type="cofactor">
    <cofactor evidence="2 10">
        <name>NAD(+)</name>
        <dbReference type="ChEBI" id="CHEBI:57540"/>
    </cofactor>
</comment>
<dbReference type="NCBIfam" id="NF007956">
    <property type="entry name" value="PRK10675.1"/>
    <property type="match status" value="1"/>
</dbReference>
<dbReference type="Pfam" id="PF01370">
    <property type="entry name" value="Epimerase"/>
    <property type="match status" value="1"/>
</dbReference>
<dbReference type="AlphaFoldDB" id="A0A7X9LC38"/>
<dbReference type="PANTHER" id="PTHR43725">
    <property type="entry name" value="UDP-GLUCOSE 4-EPIMERASE"/>
    <property type="match status" value="1"/>
</dbReference>
<dbReference type="EC" id="5.1.3.2" evidence="5 10"/>
<evidence type="ECO:0000256" key="5">
    <source>
        <dbReference type="ARBA" id="ARBA00013189"/>
    </source>
</evidence>
<dbReference type="UniPathway" id="UPA00214"/>
<dbReference type="PANTHER" id="PTHR43725:SF47">
    <property type="entry name" value="UDP-GLUCOSE 4-EPIMERASE"/>
    <property type="match status" value="1"/>
</dbReference>
<evidence type="ECO:0000256" key="6">
    <source>
        <dbReference type="ARBA" id="ARBA00018569"/>
    </source>
</evidence>
<evidence type="ECO:0000313" key="12">
    <source>
        <dbReference type="EMBL" id="NMD48453.1"/>
    </source>
</evidence>
<gene>
    <name evidence="12" type="primary">galE</name>
    <name evidence="12" type="ORF">HHO37_01920</name>
</gene>
<evidence type="ECO:0000256" key="8">
    <source>
        <dbReference type="ARBA" id="ARBA00023144"/>
    </source>
</evidence>
<evidence type="ECO:0000256" key="9">
    <source>
        <dbReference type="ARBA" id="ARBA00023235"/>
    </source>
</evidence>
<evidence type="ECO:0000256" key="7">
    <source>
        <dbReference type="ARBA" id="ARBA00023027"/>
    </source>
</evidence>